<dbReference type="FunFam" id="3.40.50.300:FF:000326">
    <property type="entry name" value="P-loop containing nucleoside triphosphate hydrolase"/>
    <property type="match status" value="1"/>
</dbReference>
<dbReference type="InterPro" id="IPR045529">
    <property type="entry name" value="DUF6469"/>
</dbReference>
<feature type="domain" description="DNA2/NAM7 helicase helicase" evidence="7">
    <location>
        <begin position="239"/>
        <end position="444"/>
    </location>
</feature>
<dbReference type="SUPFAM" id="SSF52540">
    <property type="entry name" value="P-loop containing nucleoside triphosphate hydrolases"/>
    <property type="match status" value="1"/>
</dbReference>
<feature type="compositionally biased region" description="Basic and acidic residues" evidence="6">
    <location>
        <begin position="480"/>
        <end position="491"/>
    </location>
</feature>
<reference evidence="10" key="1">
    <citation type="submission" date="2020-06" db="EMBL/GenBank/DDBJ databases">
        <authorList>
            <person name="Li T."/>
            <person name="Hu X."/>
            <person name="Zhang T."/>
            <person name="Song X."/>
            <person name="Zhang H."/>
            <person name="Dai N."/>
            <person name="Sheng W."/>
            <person name="Hou X."/>
            <person name="Wei L."/>
        </authorList>
    </citation>
    <scope>NUCLEOTIDE SEQUENCE</scope>
    <source>
        <strain evidence="10">G02</strain>
        <tissue evidence="10">Leaf</tissue>
    </source>
</reference>
<evidence type="ECO:0000259" key="8">
    <source>
        <dbReference type="Pfam" id="PF13087"/>
    </source>
</evidence>
<evidence type="ECO:0000256" key="4">
    <source>
        <dbReference type="ARBA" id="ARBA00022840"/>
    </source>
</evidence>
<feature type="domain" description="DUF6469" evidence="9">
    <location>
        <begin position="106"/>
        <end position="197"/>
    </location>
</feature>
<dbReference type="Pfam" id="PF13087">
    <property type="entry name" value="AAA_12"/>
    <property type="match status" value="1"/>
</dbReference>
<protein>
    <submittedName>
        <fullName evidence="10">Helicase SEN1</fullName>
    </submittedName>
</protein>
<dbReference type="GO" id="GO:0016787">
    <property type="term" value="F:hydrolase activity"/>
    <property type="evidence" value="ECO:0007669"/>
    <property type="project" value="UniProtKB-KW"/>
</dbReference>
<dbReference type="EMBL" id="JACGWJ010000013">
    <property type="protein sequence ID" value="KAL0379077.1"/>
    <property type="molecule type" value="Genomic_DNA"/>
</dbReference>
<evidence type="ECO:0000256" key="5">
    <source>
        <dbReference type="SAM" id="Coils"/>
    </source>
</evidence>
<evidence type="ECO:0000259" key="9">
    <source>
        <dbReference type="Pfam" id="PF20073"/>
    </source>
</evidence>
<evidence type="ECO:0000256" key="3">
    <source>
        <dbReference type="ARBA" id="ARBA00022806"/>
    </source>
</evidence>
<comment type="caution">
    <text evidence="10">The sequence shown here is derived from an EMBL/GenBank/DDBJ whole genome shotgun (WGS) entry which is preliminary data.</text>
</comment>
<dbReference type="GO" id="GO:0004386">
    <property type="term" value="F:helicase activity"/>
    <property type="evidence" value="ECO:0007669"/>
    <property type="project" value="UniProtKB-KW"/>
</dbReference>
<feature type="region of interest" description="Disordered" evidence="6">
    <location>
        <begin position="460"/>
        <end position="498"/>
    </location>
</feature>
<dbReference type="GO" id="GO:0005694">
    <property type="term" value="C:chromosome"/>
    <property type="evidence" value="ECO:0007669"/>
    <property type="project" value="UniProtKB-ARBA"/>
</dbReference>
<dbReference type="Pfam" id="PF13086">
    <property type="entry name" value="AAA_11"/>
    <property type="match status" value="2"/>
</dbReference>
<evidence type="ECO:0000256" key="1">
    <source>
        <dbReference type="ARBA" id="ARBA00022741"/>
    </source>
</evidence>
<feature type="compositionally biased region" description="Basic and acidic residues" evidence="6">
    <location>
        <begin position="391"/>
        <end position="414"/>
    </location>
</feature>
<evidence type="ECO:0000256" key="6">
    <source>
        <dbReference type="SAM" id="MobiDB-lite"/>
    </source>
</evidence>
<keyword evidence="4" id="KW-0067">ATP-binding</keyword>
<reference evidence="10" key="2">
    <citation type="journal article" date="2024" name="Plant">
        <title>Genomic evolution and insights into agronomic trait innovations of Sesamum species.</title>
        <authorList>
            <person name="Miao H."/>
            <person name="Wang L."/>
            <person name="Qu L."/>
            <person name="Liu H."/>
            <person name="Sun Y."/>
            <person name="Le M."/>
            <person name="Wang Q."/>
            <person name="Wei S."/>
            <person name="Zheng Y."/>
            <person name="Lin W."/>
            <person name="Duan Y."/>
            <person name="Cao H."/>
            <person name="Xiong S."/>
            <person name="Wang X."/>
            <person name="Wei L."/>
            <person name="Li C."/>
            <person name="Ma Q."/>
            <person name="Ju M."/>
            <person name="Zhao R."/>
            <person name="Li G."/>
            <person name="Mu C."/>
            <person name="Tian Q."/>
            <person name="Mei H."/>
            <person name="Zhang T."/>
            <person name="Gao T."/>
            <person name="Zhang H."/>
        </authorList>
    </citation>
    <scope>NUCLEOTIDE SEQUENCE</scope>
    <source>
        <strain evidence="10">G02</strain>
    </source>
</reference>
<keyword evidence="5" id="KW-0175">Coiled coil</keyword>
<evidence type="ECO:0000259" key="7">
    <source>
        <dbReference type="Pfam" id="PF13086"/>
    </source>
</evidence>
<evidence type="ECO:0000313" key="10">
    <source>
        <dbReference type="EMBL" id="KAL0379077.1"/>
    </source>
</evidence>
<proteinExistence type="predicted"/>
<name>A0AAW2RFL6_SESRA</name>
<dbReference type="InterPro" id="IPR041677">
    <property type="entry name" value="DNA2/NAM7_AAA_11"/>
</dbReference>
<dbReference type="Pfam" id="PF20073">
    <property type="entry name" value="DUF6469"/>
    <property type="match status" value="1"/>
</dbReference>
<keyword evidence="3 10" id="KW-0347">Helicase</keyword>
<dbReference type="InterPro" id="IPR041679">
    <property type="entry name" value="DNA2/NAM7-like_C"/>
</dbReference>
<feature type="domain" description="DNA2/NAM7 helicase helicase" evidence="7">
    <location>
        <begin position="606"/>
        <end position="679"/>
    </location>
</feature>
<feature type="coiled-coil region" evidence="5">
    <location>
        <begin position="1114"/>
        <end position="1141"/>
    </location>
</feature>
<dbReference type="GO" id="GO:0005524">
    <property type="term" value="F:ATP binding"/>
    <property type="evidence" value="ECO:0007669"/>
    <property type="project" value="UniProtKB-KW"/>
</dbReference>
<keyword evidence="2" id="KW-0378">Hydrolase</keyword>
<organism evidence="10">
    <name type="scientific">Sesamum radiatum</name>
    <name type="common">Black benniseed</name>
    <dbReference type="NCBI Taxonomy" id="300843"/>
    <lineage>
        <taxon>Eukaryota</taxon>
        <taxon>Viridiplantae</taxon>
        <taxon>Streptophyta</taxon>
        <taxon>Embryophyta</taxon>
        <taxon>Tracheophyta</taxon>
        <taxon>Spermatophyta</taxon>
        <taxon>Magnoliopsida</taxon>
        <taxon>eudicotyledons</taxon>
        <taxon>Gunneridae</taxon>
        <taxon>Pentapetalae</taxon>
        <taxon>asterids</taxon>
        <taxon>lamiids</taxon>
        <taxon>Lamiales</taxon>
        <taxon>Pedaliaceae</taxon>
        <taxon>Sesamum</taxon>
    </lineage>
</organism>
<accession>A0AAW2RFL6</accession>
<sequence>MKRKEDKAEGFIDLVFSWSLADVMDKNLYRDKVGRIPETFSSAGHYLRSFVNPLIEETHADLRSSMTTLHSAPACEIFDVASLEFGLTMYLITVRSAESGDKPGTYVPESGDLIALTDVRPRCIDDLNGPKMSYVVALVQGMKDEEDDFVRIRILSSKPFTFGKGDDKENETRERLFAVYLTNLTTNRRIWNALHLGGGGNRNIINSVLGLDPSMEGNCTLCSSIDESMSMEAINSLGLDDSQKVAILNCIALTKCHHQNSVKLIWGPPGTGKTRTIASLISALLRLKCRTLTCAPTNVAVVGVIKRFVSCLAGTSEHDTYGLGNVVLLGNGKRMKIDEHEDLYDVFLDHRISVLAHCFAPLSGWRGTLDMMTCLLEDPEGQYLLFLEQQKEENRDDSHRDGNDDDDADKKNDNGNEFTGQDRSSGLRGKEDLTKNENFKKNIKKDFWKKLIIERTKGNKKEKLNKKVPLQGRRKSKHAGGKDSSKNKHSDSSNTKNMPSTFEEFFTKKFFAIEEHLILCIEGLYTHMPTSCLPLEVVNDMIKVLDLLQEFKRFLRNVDITDEGWLKQALTGKEEILCRSRLLCLEVLKLLGEKFSVPKFFDCDTIRNFCLENAYLIFCTVSSSAKLHTEGMKPLQLVIIDEAAQLKECESSIPLQLPGLPHAVLVGDEKQLPAMVISKACEKAGFGRSLFERLVKLGCSKHLLNIQYRMHPSISLFPNMEFYGGQIRDGQNVKERAYERRFLKEKLFGSYSFINITNGREELDAKCSRKNIVEVSVIADIVSKLNKESITSKTKVRVGCISPYKAQVRAIQESLGNTYSTDANDTFSVNVRSVDGFQGGEEDIIIISTVRCNGNGSVGFLDNRQRANVALTRARYCLWILGNASTLLNSGSVWKKLIMDAKSRGCFYNTYEDNNLSLAINRPLIEVCFSAKFHASIARFQDLGTRKEAVSLLVKLSNGWRPQHKDETVCSIAGASCQLLEWCDVKGPLKLIWTVDILRENSTDTQVIKVLDILPGQEIPELAKEFDILLGNYTLNQMNRCLCKRIEGEVMLPLTWPVDTTTGSAYSSYNPSGELSSRLAAMSLRDERRPITSQDFCMEELIPQLSFSFSFSLEQREKHEFQQTSSEAEQSEEEFQQLDEDHLFSGSSHWDFEHKLLFVVCMLAKLFGCQFLSYFTVVEEGTPSFCITHLIIRELLQCVKIQHTMFNLIF</sequence>
<keyword evidence="1" id="KW-0547">Nucleotide-binding</keyword>
<evidence type="ECO:0000256" key="2">
    <source>
        <dbReference type="ARBA" id="ARBA00022801"/>
    </source>
</evidence>
<feature type="domain" description="DNA2/NAM7 helicase-like C-terminal" evidence="8">
    <location>
        <begin position="687"/>
        <end position="884"/>
    </location>
</feature>
<dbReference type="PANTHER" id="PTHR10887:SF522">
    <property type="entry name" value="P-LOOP CONTAINING NUCLEOSIDE TRIPHOSPHATE HYDROLASES SUPERFAMILY PROTEIN"/>
    <property type="match status" value="1"/>
</dbReference>
<dbReference type="InterPro" id="IPR047187">
    <property type="entry name" value="SF1_C_Upf1"/>
</dbReference>
<dbReference type="InterPro" id="IPR027417">
    <property type="entry name" value="P-loop_NTPase"/>
</dbReference>
<dbReference type="Gene3D" id="3.40.50.300">
    <property type="entry name" value="P-loop containing nucleotide triphosphate hydrolases"/>
    <property type="match status" value="3"/>
</dbReference>
<dbReference type="InterPro" id="IPR045055">
    <property type="entry name" value="DNA2/NAM7-like"/>
</dbReference>
<feature type="region of interest" description="Disordered" evidence="6">
    <location>
        <begin position="391"/>
        <end position="433"/>
    </location>
</feature>
<dbReference type="PANTHER" id="PTHR10887">
    <property type="entry name" value="DNA2/NAM7 HELICASE FAMILY"/>
    <property type="match status" value="1"/>
</dbReference>
<feature type="compositionally biased region" description="Basic residues" evidence="6">
    <location>
        <begin position="463"/>
        <end position="479"/>
    </location>
</feature>
<gene>
    <name evidence="10" type="ORF">Sradi_3213200</name>
</gene>
<dbReference type="CDD" id="cd18808">
    <property type="entry name" value="SF1_C_Upf1"/>
    <property type="match status" value="1"/>
</dbReference>
<dbReference type="AlphaFoldDB" id="A0AAW2RFL6"/>